<reference evidence="3" key="1">
    <citation type="journal article" date="2014" name="Int. J. Syst. Evol. Microbiol.">
        <title>Complete genome sequence of Corynebacterium casei LMG S-19264T (=DSM 44701T), isolated from a smear-ripened cheese.</title>
        <authorList>
            <consortium name="US DOE Joint Genome Institute (JGI-PGF)"/>
            <person name="Walter F."/>
            <person name="Albersmeier A."/>
            <person name="Kalinowski J."/>
            <person name="Ruckert C."/>
        </authorList>
    </citation>
    <scope>NUCLEOTIDE SEQUENCE</scope>
    <source>
        <strain evidence="3">KCTC 12870</strain>
    </source>
</reference>
<organism evidence="3 4">
    <name type="scientific">Cerasicoccus arenae</name>
    <dbReference type="NCBI Taxonomy" id="424488"/>
    <lineage>
        <taxon>Bacteria</taxon>
        <taxon>Pseudomonadati</taxon>
        <taxon>Verrucomicrobiota</taxon>
        <taxon>Opitutia</taxon>
        <taxon>Puniceicoccales</taxon>
        <taxon>Cerasicoccaceae</taxon>
        <taxon>Cerasicoccus</taxon>
    </lineage>
</organism>
<evidence type="ECO:0000256" key="1">
    <source>
        <dbReference type="ARBA" id="ARBA00022679"/>
    </source>
</evidence>
<protein>
    <submittedName>
        <fullName evidence="3">2-C-methyl-D-erythritol 4-phosphate cytidylyltransferase</fullName>
    </submittedName>
</protein>
<dbReference type="EMBL" id="BMXG01000004">
    <property type="protein sequence ID" value="GHB95770.1"/>
    <property type="molecule type" value="Genomic_DNA"/>
</dbReference>
<evidence type="ECO:0000313" key="3">
    <source>
        <dbReference type="EMBL" id="GHB95770.1"/>
    </source>
</evidence>
<evidence type="ECO:0000313" key="4">
    <source>
        <dbReference type="Proteomes" id="UP000642829"/>
    </source>
</evidence>
<evidence type="ECO:0000256" key="2">
    <source>
        <dbReference type="ARBA" id="ARBA00022695"/>
    </source>
</evidence>
<dbReference type="AlphaFoldDB" id="A0A8J3GCQ6"/>
<dbReference type="GO" id="GO:0050518">
    <property type="term" value="F:2-C-methyl-D-erythritol 4-phosphate cytidylyltransferase activity"/>
    <property type="evidence" value="ECO:0007669"/>
    <property type="project" value="TreeGrafter"/>
</dbReference>
<name>A0A8J3GCQ6_9BACT</name>
<dbReference type="InterPro" id="IPR050088">
    <property type="entry name" value="IspD/TarI_cytidylyltransf_bact"/>
</dbReference>
<dbReference type="InterPro" id="IPR034683">
    <property type="entry name" value="IspD/TarI"/>
</dbReference>
<keyword evidence="1" id="KW-0808">Transferase</keyword>
<dbReference type="Gene3D" id="3.90.550.10">
    <property type="entry name" value="Spore Coat Polysaccharide Biosynthesis Protein SpsA, Chain A"/>
    <property type="match status" value="1"/>
</dbReference>
<accession>A0A8J3GCQ6</accession>
<dbReference type="RefSeq" id="WP_189512383.1">
    <property type="nucleotide sequence ID" value="NZ_BMXG01000004.1"/>
</dbReference>
<dbReference type="PANTHER" id="PTHR32125:SF4">
    <property type="entry name" value="2-C-METHYL-D-ERYTHRITOL 4-PHOSPHATE CYTIDYLYLTRANSFERASE, CHLOROPLASTIC"/>
    <property type="match status" value="1"/>
</dbReference>
<dbReference type="SUPFAM" id="SSF53448">
    <property type="entry name" value="Nucleotide-diphospho-sugar transferases"/>
    <property type="match status" value="1"/>
</dbReference>
<proteinExistence type="predicted"/>
<sequence>MANAAIFLCAGSGTRMRGQVADKVLTPLGGHSVFWHSIKAFEDSGLIEHAVVVYRDDEQREALEKVITETNVDWEISWALGGKERQDSVFNGLSETSLLVDYVFIHDCARPMIRIENLHALHQAALENGAAVLAHRVADTIKRAAGSQRKLTARKLKDVPRSNLWAMETPQVFHRETVMECYRRLRLAGLSVTDDTAAVAREGHSVTLVENPFPNPKLTTPADLPYLEFLLQQYAQ</sequence>
<keyword evidence="4" id="KW-1185">Reference proteome</keyword>
<keyword evidence="2 3" id="KW-0548">Nucleotidyltransferase</keyword>
<dbReference type="Pfam" id="PF01128">
    <property type="entry name" value="IspD"/>
    <property type="match status" value="1"/>
</dbReference>
<dbReference type="InterPro" id="IPR029044">
    <property type="entry name" value="Nucleotide-diphossugar_trans"/>
</dbReference>
<gene>
    <name evidence="3" type="primary">ispD</name>
    <name evidence="3" type="ORF">GCM10007047_09530</name>
</gene>
<dbReference type="CDD" id="cd02516">
    <property type="entry name" value="CDP-ME_synthetase"/>
    <property type="match status" value="1"/>
</dbReference>
<dbReference type="Proteomes" id="UP000642829">
    <property type="component" value="Unassembled WGS sequence"/>
</dbReference>
<reference evidence="3" key="2">
    <citation type="submission" date="2020-09" db="EMBL/GenBank/DDBJ databases">
        <authorList>
            <person name="Sun Q."/>
            <person name="Kim S."/>
        </authorList>
    </citation>
    <scope>NUCLEOTIDE SEQUENCE</scope>
    <source>
        <strain evidence="3">KCTC 12870</strain>
    </source>
</reference>
<comment type="caution">
    <text evidence="3">The sequence shown here is derived from an EMBL/GenBank/DDBJ whole genome shotgun (WGS) entry which is preliminary data.</text>
</comment>
<dbReference type="PANTHER" id="PTHR32125">
    <property type="entry name" value="2-C-METHYL-D-ERYTHRITOL 4-PHOSPHATE CYTIDYLYLTRANSFERASE, CHLOROPLASTIC"/>
    <property type="match status" value="1"/>
</dbReference>
<dbReference type="FunFam" id="3.90.550.10:FF:000003">
    <property type="entry name" value="2-C-methyl-D-erythritol 4-phosphate cytidylyltransferase"/>
    <property type="match status" value="1"/>
</dbReference>